<dbReference type="Proteomes" id="UP000593906">
    <property type="component" value="Chromosome 6"/>
</dbReference>
<organism evidence="2 4">
    <name type="scientific">Cryptosporidium parvum</name>
    <dbReference type="NCBI Taxonomy" id="5807"/>
    <lineage>
        <taxon>Eukaryota</taxon>
        <taxon>Sar</taxon>
        <taxon>Alveolata</taxon>
        <taxon>Apicomplexa</taxon>
        <taxon>Conoidasida</taxon>
        <taxon>Coccidia</taxon>
        <taxon>Eucoccidiorida</taxon>
        <taxon>Eimeriorina</taxon>
        <taxon>Cryptosporidiidae</taxon>
        <taxon>Cryptosporidium</taxon>
    </lineage>
</organism>
<evidence type="ECO:0000313" key="4">
    <source>
        <dbReference type="Proteomes" id="UP000242991"/>
    </source>
</evidence>
<dbReference type="OMA" id="SHEMIRM"/>
<dbReference type="InterPro" id="IPR011989">
    <property type="entry name" value="ARM-like"/>
</dbReference>
<protein>
    <submittedName>
        <fullName evidence="2">Uncharacterized protein</fullName>
    </submittedName>
</protein>
<feature type="compositionally biased region" description="Low complexity" evidence="1">
    <location>
        <begin position="1030"/>
        <end position="1079"/>
    </location>
</feature>
<sequence>MSFTRELVHLRILELWTSNDSFKRAEANKYLLEFKDSFQAWQICSELLEVSVEPEVKYVAAQTLCQKLSSCHNEVNLVGGPKVIFDQIYLRTISEILRSGIGGSSISQLLSKLGEGLSYLIILGISDGSWMEGFESCLRISQPFFVGQGNGLELWIILNTFRYIPVAGVLLESQKRPMLIQSTLPRILDFLSESITKVLSDSTGGPGVNQCCNGNSGGTGNENYTMNQKLLELSLDILVEYFEKFEIPLFTHNPLSLAISNLLKSDIFIAPYRLAELFVIGLPRCSFYMQKQGLIGDPNSIFTLIEDVNGLHILLKFPSEAETTVMMSLLNYLKLLYDKLRQIPLPINSNNNNNNNNNNTNTNNLTNTNNNNNNNNNTNNNNSGNNNNNMATHTNNTQNQETISGDHSQMIRMNTWSTLKMNVPQIDLDEDTERSILSWSGVIFSLLEGYSTIFILGELPEVKNRCNSQGKILDNPLSFLPEMLSLLLMLHVKIPGVLVNMWCTLRDLVNEGIITKDQGLSIAKLLITPAVQSLATQCRTDFFYWEKIGINENSIMNARISSYSNFGLKELTLDDSVEEFLDFLDTATLHINDIYFFLLSLGPSHGQGFVTYIQHSLISCSNEKDPVGCIVFLRFSDTLIEATNSLQGTVSNILELACTTLPKTQPCIYQISLLLQKSAHLLVDHEYAPIWLLSLKYLIQISQQSNLLLLSSTFEELCQLGVDHIVNNPNCDQILLELSQNVIQVVTSKLRFSNDTNLYGNISMIDENIGFVGGFVHILCYTMIKKNQSVQVLTQALKNFLKHMIHSTIEQIPQVYNNTSFSNNIDIGVVPQCCWIWSTYVFLKIIKSFTFCLENINNNDYLSKNNHHGNLTGFGLDDIGSTSPKIVGSGEHFGLVSNNNNKTNGISQSSNSRLAMNLTILIRNLFSPEDQQMFVLGEKLRSLLFNSFNLKSESQGYGVVLISSMMYQYSRNISLHNLMIYTRRSFTGKESCLSCPKDIIVSICCLILRIISCTWSNNFSSISESGNNNVTNNNNNINNNNGNNNNNNNNNNNGNNNNDSINNNNCNINTTMGNTTNSNDPHVHDRNPVEGNQWCTWELTYSNIKQSVLHFKNEMDNASNNERASTMVILQRHGCCTMLLYEIIRRLSIESRDNLVNMMQNDGINSLLYEFWIKKFYSITNVEISRSLEPFFMWQISILGNCHTPTLSVQILLSSQYLVPSLDTAIKSLQFNDKYLLSSVLVYLTKLSTAIHSFSQIHGIWNEQLSRLLIVLFSVYHNFEKNTLLQMCRLISTLLEYFPNSFFMVLNGMFSPDFNRIHPEIRFNPFQDTNQHQQNMIVICFKSLKGGTRLKQFLSEISNVTNGICSMDECLVKFEILLNSNNGINTGAPGSNNNPIIIS</sequence>
<dbReference type="PANTHER" id="PTHR16148:SF14">
    <property type="entry name" value="MYND-TYPE DOMAIN-CONTAINING PROTEIN"/>
    <property type="match status" value="1"/>
</dbReference>
<name>A0A7G2HJ58_CRYPV</name>
<dbReference type="VEuPathDB" id="CryptoDB:CPATCC_0015090"/>
<evidence type="ECO:0000313" key="3">
    <source>
        <dbReference type="EMBL" id="QOY41237.1"/>
    </source>
</evidence>
<reference evidence="2 4" key="1">
    <citation type="journal article" date="2003" name="Genome Res.">
        <title>Integrated mapping, chromosomal sequencing and sequence analysis of Cryptosporidium parvum.</title>
        <authorList>
            <person name="Bankier A.T."/>
            <person name="Spriggs H.F."/>
            <person name="Fartmann B."/>
            <person name="Konfortov B.A."/>
            <person name="Madera M."/>
            <person name="Vogel C."/>
            <person name="Teichmann S.A."/>
            <person name="Ivens A."/>
            <person name="Dear P.H."/>
        </authorList>
    </citation>
    <scope>NUCLEOTIDE SEQUENCE [LARGE SCALE GENOMIC DNA]</scope>
    <source>
        <strain evidence="2">Iowa</strain>
    </source>
</reference>
<feature type="compositionally biased region" description="Low complexity" evidence="1">
    <location>
        <begin position="348"/>
        <end position="399"/>
    </location>
</feature>
<reference evidence="3 5" key="2">
    <citation type="submission" date="2019-09" db="EMBL/GenBank/DDBJ databases">
        <title>Consistent, comparative and evidence-based genome assembly and annotation for Cryptosporidium parvum, C. hominis and C. tyzzeri.</title>
        <authorList>
            <person name="Baptista R.P."/>
            <person name="Li Y."/>
            <person name="Sateriale A."/>
            <person name="Ansell B."/>
            <person name="Jex A."/>
            <person name="Sanders M."/>
            <person name="Brooks K."/>
            <person name="Tracey A."/>
            <person name="Berriman M."/>
            <person name="Striepen B."/>
            <person name="Cotton J.A."/>
            <person name="Kissinger J.C."/>
        </authorList>
    </citation>
    <scope>NUCLEOTIDE SEQUENCE [LARGE SCALE GENOMIC DNA]</scope>
    <source>
        <strain evidence="3 5">IOWA-ATCC</strain>
    </source>
</reference>
<accession>A0A7G2HJ58</accession>
<gene>
    <name evidence="2" type="ORF">1MB.469</name>
    <name evidence="3" type="ORF">CPATCC_002909</name>
</gene>
<feature type="region of interest" description="Disordered" evidence="1">
    <location>
        <begin position="347"/>
        <end position="401"/>
    </location>
</feature>
<evidence type="ECO:0000256" key="1">
    <source>
        <dbReference type="SAM" id="MobiDB-lite"/>
    </source>
</evidence>
<dbReference type="EMBL" id="BX538352">
    <property type="protein sequence ID" value="CAD98393.1"/>
    <property type="molecule type" value="Genomic_DNA"/>
</dbReference>
<feature type="region of interest" description="Disordered" evidence="1">
    <location>
        <begin position="1030"/>
        <end position="1087"/>
    </location>
</feature>
<dbReference type="InterPro" id="IPR016024">
    <property type="entry name" value="ARM-type_fold"/>
</dbReference>
<proteinExistence type="predicted"/>
<dbReference type="Proteomes" id="UP000242991">
    <property type="component" value="Chromosome 6"/>
</dbReference>
<dbReference type="PANTHER" id="PTHR16148">
    <property type="entry name" value="NF-KAPPA-B-REPRESSING FACTOR-RELATED"/>
    <property type="match status" value="1"/>
</dbReference>
<evidence type="ECO:0000313" key="2">
    <source>
        <dbReference type="EMBL" id="CAD98393.1"/>
    </source>
</evidence>
<dbReference type="Gene3D" id="1.25.10.10">
    <property type="entry name" value="Leucine-rich Repeat Variant"/>
    <property type="match status" value="1"/>
</dbReference>
<dbReference type="EMBL" id="CP044417">
    <property type="protein sequence ID" value="QOY41237.1"/>
    <property type="molecule type" value="Genomic_DNA"/>
</dbReference>
<dbReference type="SUPFAM" id="SSF48371">
    <property type="entry name" value="ARM repeat"/>
    <property type="match status" value="1"/>
</dbReference>
<evidence type="ECO:0000313" key="5">
    <source>
        <dbReference type="Proteomes" id="UP000593906"/>
    </source>
</evidence>